<name>A0A0D8BSH3_GEOKU</name>
<dbReference type="PANTHER" id="PTHR46564">
    <property type="entry name" value="TRANSPOSASE"/>
    <property type="match status" value="1"/>
</dbReference>
<dbReference type="PANTHER" id="PTHR46564:SF1">
    <property type="entry name" value="TRANSPOSASE"/>
    <property type="match status" value="1"/>
</dbReference>
<proteinExistence type="predicted"/>
<accession>A0A0D8BSH3</accession>
<dbReference type="SUPFAM" id="SSF53098">
    <property type="entry name" value="Ribonuclease H-like"/>
    <property type="match status" value="1"/>
</dbReference>
<reference evidence="2 3" key="1">
    <citation type="submission" date="2015-01" db="EMBL/GenBank/DDBJ databases">
        <authorList>
            <person name="Filippidou S."/>
            <person name="Jeanneret N."/>
            <person name="Russel-Delif L."/>
            <person name="Junier T."/>
            <person name="Wunderlin T."/>
            <person name="Molina V."/>
            <person name="Johnson S.L."/>
            <person name="Davenport K.W."/>
            <person name="Chain P.S."/>
            <person name="Dorador C."/>
            <person name="Junier P."/>
        </authorList>
    </citation>
    <scope>NUCLEOTIDE SEQUENCE [LARGE SCALE GENOMIC DNA]</scope>
    <source>
        <strain evidence="2 3">Et7/4</strain>
    </source>
</reference>
<protein>
    <submittedName>
        <fullName evidence="2">Integrase core domain protein</fullName>
    </submittedName>
</protein>
<evidence type="ECO:0000313" key="2">
    <source>
        <dbReference type="EMBL" id="KJE27085.1"/>
    </source>
</evidence>
<feature type="domain" description="Tc1-like transposase DDE" evidence="1">
    <location>
        <begin position="5"/>
        <end position="116"/>
    </location>
</feature>
<sequence length="142" mass="16532">MPTFGHHAHVSVFGAVNVHDGDIVLHQTEAANAATFLDFLRLLKERHPNRIIALVLDNARIHHARMGKDFLREEGQCFHFLYLPPYSPQLNPIERLWKWLKDTVIANAFHKDRHEIVQAVQRFAHYIQERPEEVLRRLGCSA</sequence>
<dbReference type="NCBIfam" id="NF033545">
    <property type="entry name" value="transpos_IS630"/>
    <property type="match status" value="1"/>
</dbReference>
<dbReference type="EMBL" id="JYBP01000003">
    <property type="protein sequence ID" value="KJE27085.1"/>
    <property type="molecule type" value="Genomic_DNA"/>
</dbReference>
<dbReference type="Pfam" id="PF13358">
    <property type="entry name" value="DDE_3"/>
    <property type="match status" value="1"/>
</dbReference>
<dbReference type="InterPro" id="IPR038717">
    <property type="entry name" value="Tc1-like_DDE_dom"/>
</dbReference>
<organism evidence="2 3">
    <name type="scientific">Geobacillus kaustophilus</name>
    <dbReference type="NCBI Taxonomy" id="1462"/>
    <lineage>
        <taxon>Bacteria</taxon>
        <taxon>Bacillati</taxon>
        <taxon>Bacillota</taxon>
        <taxon>Bacilli</taxon>
        <taxon>Bacillales</taxon>
        <taxon>Anoxybacillaceae</taxon>
        <taxon>Geobacillus</taxon>
        <taxon>Geobacillus thermoleovorans group</taxon>
    </lineage>
</organism>
<comment type="caution">
    <text evidence="2">The sequence shown here is derived from an EMBL/GenBank/DDBJ whole genome shotgun (WGS) entry which is preliminary data.</text>
</comment>
<dbReference type="InterPro" id="IPR047655">
    <property type="entry name" value="Transpos_IS630-like"/>
</dbReference>
<evidence type="ECO:0000313" key="3">
    <source>
        <dbReference type="Proteomes" id="UP000032522"/>
    </source>
</evidence>
<evidence type="ECO:0000259" key="1">
    <source>
        <dbReference type="Pfam" id="PF13358"/>
    </source>
</evidence>
<dbReference type="GO" id="GO:0003676">
    <property type="term" value="F:nucleic acid binding"/>
    <property type="evidence" value="ECO:0007669"/>
    <property type="project" value="InterPro"/>
</dbReference>
<dbReference type="Proteomes" id="UP000032522">
    <property type="component" value="Unassembled WGS sequence"/>
</dbReference>
<dbReference type="PATRIC" id="fig|1462.6.peg.2561"/>
<gene>
    <name evidence="2" type="ORF">LG52_2285</name>
</gene>
<dbReference type="Gene3D" id="3.30.420.10">
    <property type="entry name" value="Ribonuclease H-like superfamily/Ribonuclease H"/>
    <property type="match status" value="1"/>
</dbReference>
<dbReference type="AlphaFoldDB" id="A0A0D8BSH3"/>
<dbReference type="InterPro" id="IPR036397">
    <property type="entry name" value="RNaseH_sf"/>
</dbReference>
<dbReference type="InterPro" id="IPR012337">
    <property type="entry name" value="RNaseH-like_sf"/>
</dbReference>